<name>A0AAN0TAH4_HEYCO</name>
<evidence type="ECO:0000313" key="2">
    <source>
        <dbReference type="Proteomes" id="UP000032024"/>
    </source>
</evidence>
<evidence type="ECO:0000313" key="1">
    <source>
        <dbReference type="EMBL" id="AJO24216.1"/>
    </source>
</evidence>
<accession>A0AAN0TAH4</accession>
<protein>
    <submittedName>
        <fullName evidence="1">Uncharacterized protein</fullName>
    </submittedName>
</protein>
<dbReference type="AlphaFoldDB" id="A0AAN0TAH4"/>
<sequence>MVFSTITSQPEKMVGFPKTTALPLPKILVIHVKGSCWQWLSYQNGRKIY</sequence>
<gene>
    <name evidence="1" type="ORF">SB48_HM08orf05479</name>
</gene>
<proteinExistence type="predicted"/>
<organism evidence="1 2">
    <name type="scientific">Heyndrickxia coagulans</name>
    <name type="common">Weizmannia coagulans</name>
    <dbReference type="NCBI Taxonomy" id="1398"/>
    <lineage>
        <taxon>Bacteria</taxon>
        <taxon>Bacillati</taxon>
        <taxon>Bacillota</taxon>
        <taxon>Bacilli</taxon>
        <taxon>Bacillales</taxon>
        <taxon>Bacillaceae</taxon>
        <taxon>Heyndrickxia</taxon>
    </lineage>
</organism>
<keyword evidence="2" id="KW-1185">Reference proteome</keyword>
<reference evidence="2" key="1">
    <citation type="submission" date="2015-01" db="EMBL/GenBank/DDBJ databases">
        <title>Comparative genome analysis of Bacillus coagulans HM-08, Clostridium butyricum HM-68, Bacillus subtilis HM-66 and Bacillus paralicheniformis BL-09.</title>
        <authorList>
            <person name="Zhang H."/>
        </authorList>
    </citation>
    <scope>NUCLEOTIDE SEQUENCE [LARGE SCALE GENOMIC DNA]</scope>
    <source>
        <strain evidence="2">HM-08</strain>
    </source>
</reference>
<dbReference type="Proteomes" id="UP000032024">
    <property type="component" value="Chromosome"/>
</dbReference>
<dbReference type="EMBL" id="CP010525">
    <property type="protein sequence ID" value="AJO24216.1"/>
    <property type="molecule type" value="Genomic_DNA"/>
</dbReference>